<keyword evidence="7" id="KW-1185">Reference proteome</keyword>
<dbReference type="InterPro" id="IPR002563">
    <property type="entry name" value="Flavin_Rdtase-like_dom"/>
</dbReference>
<evidence type="ECO:0000313" key="7">
    <source>
        <dbReference type="Proteomes" id="UP000652755"/>
    </source>
</evidence>
<evidence type="ECO:0000256" key="3">
    <source>
        <dbReference type="ARBA" id="ARBA00022643"/>
    </source>
</evidence>
<dbReference type="Pfam" id="PF01613">
    <property type="entry name" value="Flavin_Reduct"/>
    <property type="match status" value="1"/>
</dbReference>
<dbReference type="InterPro" id="IPR012349">
    <property type="entry name" value="Split_barrel_FMN-bd"/>
</dbReference>
<evidence type="ECO:0000313" key="6">
    <source>
        <dbReference type="EMBL" id="MBC6112969.1"/>
    </source>
</evidence>
<comment type="cofactor">
    <cofactor evidence="1">
        <name>FMN</name>
        <dbReference type="ChEBI" id="CHEBI:58210"/>
    </cofactor>
</comment>
<evidence type="ECO:0000256" key="2">
    <source>
        <dbReference type="ARBA" id="ARBA00022630"/>
    </source>
</evidence>
<keyword evidence="2" id="KW-0285">Flavoprotein</keyword>
<dbReference type="PANTHER" id="PTHR33798:SF5">
    <property type="entry name" value="FLAVIN REDUCTASE LIKE DOMAIN-CONTAINING PROTEIN"/>
    <property type="match status" value="1"/>
</dbReference>
<protein>
    <submittedName>
        <fullName evidence="6">Flavin reductase</fullName>
    </submittedName>
</protein>
<comment type="caution">
    <text evidence="6">The sequence shown here is derived from an EMBL/GenBank/DDBJ whole genome shotgun (WGS) entry which is preliminary data.</text>
</comment>
<evidence type="ECO:0000256" key="1">
    <source>
        <dbReference type="ARBA" id="ARBA00001917"/>
    </source>
</evidence>
<dbReference type="SUPFAM" id="SSF50475">
    <property type="entry name" value="FMN-binding split barrel"/>
    <property type="match status" value="1"/>
</dbReference>
<proteinExistence type="inferred from homology"/>
<sequence length="204" mass="22851">MNINSNDIKEMERRYRATLVNSLPGYKCLHMIGTRNLNGSTNLGLFNSVFHLGADPALLGVIFRPNSKDHDTLKNIVASKCYSLNNVLPEWYEQAHQTSARYPSGQSEFQSCNFSEHYLSGFNAPFVAESSIKIGMKLREIIELKINGTTMVIGEIINIDFENEIIDADGHIDHKKARTVTIAGLDAYYTAEPIARLPYAKPNL</sequence>
<comment type="similarity">
    <text evidence="4">Belongs to the flavoredoxin family.</text>
</comment>
<feature type="domain" description="Flavin reductase like" evidence="5">
    <location>
        <begin position="39"/>
        <end position="164"/>
    </location>
</feature>
<dbReference type="Proteomes" id="UP000652755">
    <property type="component" value="Unassembled WGS sequence"/>
</dbReference>
<dbReference type="EMBL" id="JACRYL010000031">
    <property type="protein sequence ID" value="MBC6112969.1"/>
    <property type="molecule type" value="Genomic_DNA"/>
</dbReference>
<dbReference type="RefSeq" id="WP_187073387.1">
    <property type="nucleotide sequence ID" value="NZ_JACRYL010000031.1"/>
</dbReference>
<gene>
    <name evidence="6" type="ORF">H7U22_21320</name>
</gene>
<dbReference type="PANTHER" id="PTHR33798">
    <property type="entry name" value="FLAVOPROTEIN OXYGENASE"/>
    <property type="match status" value="1"/>
</dbReference>
<accession>A0ABR7KXX0</accession>
<keyword evidence="3" id="KW-0288">FMN</keyword>
<evidence type="ECO:0000256" key="4">
    <source>
        <dbReference type="ARBA" id="ARBA00038054"/>
    </source>
</evidence>
<reference evidence="6 7" key="1">
    <citation type="submission" date="2020-08" db="EMBL/GenBank/DDBJ databases">
        <authorList>
            <person name="Sun Q."/>
            <person name="Inoue M."/>
        </authorList>
    </citation>
    <scope>NUCLEOTIDE SEQUENCE [LARGE SCALE GENOMIC DNA]</scope>
    <source>
        <strain evidence="6 7">CCM 8938</strain>
    </source>
</reference>
<name>A0ABR7KXX0_9SPHI</name>
<evidence type="ECO:0000259" key="5">
    <source>
        <dbReference type="Pfam" id="PF01613"/>
    </source>
</evidence>
<dbReference type="Gene3D" id="2.30.110.10">
    <property type="entry name" value="Electron Transport, Fmn-binding Protein, Chain A"/>
    <property type="match status" value="1"/>
</dbReference>
<organism evidence="6 7">
    <name type="scientific">Pedobacter fastidiosus</name>
    <dbReference type="NCBI Taxonomy" id="2765361"/>
    <lineage>
        <taxon>Bacteria</taxon>
        <taxon>Pseudomonadati</taxon>
        <taxon>Bacteroidota</taxon>
        <taxon>Sphingobacteriia</taxon>
        <taxon>Sphingobacteriales</taxon>
        <taxon>Sphingobacteriaceae</taxon>
        <taxon>Pedobacter</taxon>
    </lineage>
</organism>